<evidence type="ECO:0000313" key="2">
    <source>
        <dbReference type="Proteomes" id="UP000025061"/>
    </source>
</evidence>
<sequence length="142" mass="15632">MNMIKPILTAAFAGLLLVSGCQSRGRANDGPQMVQSVGASNPYLWRASLDTLESLPIQSTDPIGGIISYDWKSFPDAPNERVKATVFILDSRLRADGVKVTVYRQVNTEGQWVDAEADPETAIQLENKILERARLLRTSQIS</sequence>
<organism evidence="1 2">
    <name type="scientific">Hyphomonas hirschiana VP5</name>
    <dbReference type="NCBI Taxonomy" id="1280951"/>
    <lineage>
        <taxon>Bacteria</taxon>
        <taxon>Pseudomonadati</taxon>
        <taxon>Pseudomonadota</taxon>
        <taxon>Alphaproteobacteria</taxon>
        <taxon>Hyphomonadales</taxon>
        <taxon>Hyphomonadaceae</taxon>
        <taxon>Hyphomonas</taxon>
    </lineage>
</organism>
<dbReference type="PROSITE" id="PS51257">
    <property type="entry name" value="PROKAR_LIPOPROTEIN"/>
    <property type="match status" value="1"/>
</dbReference>
<keyword evidence="1" id="KW-0449">Lipoprotein</keyword>
<proteinExistence type="predicted"/>
<accession>A0A059FW15</accession>
<dbReference type="EMBL" id="ARYI01000006">
    <property type="protein sequence ID" value="KCZ94802.1"/>
    <property type="molecule type" value="Genomic_DNA"/>
</dbReference>
<dbReference type="PATRIC" id="fig|1280951.3.peg.1697"/>
<comment type="caution">
    <text evidence="1">The sequence shown here is derived from an EMBL/GenBank/DDBJ whole genome shotgun (WGS) entry which is preliminary data.</text>
</comment>
<keyword evidence="2" id="KW-1185">Reference proteome</keyword>
<dbReference type="OrthoDB" id="8479681at2"/>
<dbReference type="InterPro" id="IPR021959">
    <property type="entry name" value="DUF3576"/>
</dbReference>
<dbReference type="AlphaFoldDB" id="A0A059FW15"/>
<protein>
    <submittedName>
        <fullName evidence="1">Putative lipoprotein</fullName>
    </submittedName>
</protein>
<evidence type="ECO:0000313" key="1">
    <source>
        <dbReference type="EMBL" id="KCZ94802.1"/>
    </source>
</evidence>
<gene>
    <name evidence="1" type="ORF">HHI_08408</name>
</gene>
<reference evidence="1 2" key="1">
    <citation type="submission" date="2013-04" db="EMBL/GenBank/DDBJ databases">
        <title>Hyphomonas hirschiana VP5 Genome Sequencing.</title>
        <authorList>
            <person name="Lai Q."/>
            <person name="Shao Z."/>
        </authorList>
    </citation>
    <scope>NUCLEOTIDE SEQUENCE [LARGE SCALE GENOMIC DNA]</scope>
    <source>
        <strain evidence="1 2">VP5</strain>
    </source>
</reference>
<dbReference type="Pfam" id="PF12100">
    <property type="entry name" value="DUF3576"/>
    <property type="match status" value="1"/>
</dbReference>
<dbReference type="Proteomes" id="UP000025061">
    <property type="component" value="Unassembled WGS sequence"/>
</dbReference>
<name>A0A059FW15_9PROT</name>